<dbReference type="Pfam" id="PF03401">
    <property type="entry name" value="TctC"/>
    <property type="match status" value="1"/>
</dbReference>
<evidence type="ECO:0000313" key="3">
    <source>
        <dbReference type="EMBL" id="MFC7435999.1"/>
    </source>
</evidence>
<organism evidence="3 4">
    <name type="scientific">Hydrogenophaga bisanensis</name>
    <dbReference type="NCBI Taxonomy" id="439611"/>
    <lineage>
        <taxon>Bacteria</taxon>
        <taxon>Pseudomonadati</taxon>
        <taxon>Pseudomonadota</taxon>
        <taxon>Betaproteobacteria</taxon>
        <taxon>Burkholderiales</taxon>
        <taxon>Comamonadaceae</taxon>
        <taxon>Hydrogenophaga</taxon>
    </lineage>
</organism>
<dbReference type="CDD" id="cd13578">
    <property type="entry name" value="PBP2_Bug27"/>
    <property type="match status" value="1"/>
</dbReference>
<keyword evidence="2" id="KW-0732">Signal</keyword>
<dbReference type="PANTHER" id="PTHR42928">
    <property type="entry name" value="TRICARBOXYLATE-BINDING PROTEIN"/>
    <property type="match status" value="1"/>
</dbReference>
<keyword evidence="4" id="KW-1185">Reference proteome</keyword>
<sequence length="336" mass="34863">MNHIINGRRHLLIGGSLAAAAAVLPATLWAQAAWPTKPVRIVVPFAPGGTTDILARVLAPELTKALGQSFVIDNKGGAGGNIGAEIVAKSPGDGYTLLMGTVGTHGINKALYAKLPYDPQKDFVPVTLVAGVPNVMVMNARRAQELGIQSVADFIRYAKANPGKLNMASSGNGTSIHLAGELFKARTGIFMTHIPYRGSGPALKDLIGGATDVMFDNLPSAMPHIQSGALKAFAVTSAVRSATLPDLPTVAEAGNLPGFEASSWFGLLAPAGTPADIANRLQQESAKAMQLPAIKERLHALGAIPSGNTPAEFGRFIDSEIAKWAPVVKASGAKVD</sequence>
<dbReference type="EMBL" id="JBHTBX010000012">
    <property type="protein sequence ID" value="MFC7435999.1"/>
    <property type="molecule type" value="Genomic_DNA"/>
</dbReference>
<dbReference type="SUPFAM" id="SSF53850">
    <property type="entry name" value="Periplasmic binding protein-like II"/>
    <property type="match status" value="1"/>
</dbReference>
<feature type="signal peptide" evidence="2">
    <location>
        <begin position="1"/>
        <end position="32"/>
    </location>
</feature>
<evidence type="ECO:0000256" key="1">
    <source>
        <dbReference type="ARBA" id="ARBA00006987"/>
    </source>
</evidence>
<gene>
    <name evidence="3" type="ORF">ACFQNJ_15900</name>
</gene>
<dbReference type="RefSeq" id="WP_382259327.1">
    <property type="nucleotide sequence ID" value="NZ_JBHTBX010000012.1"/>
</dbReference>
<dbReference type="InterPro" id="IPR005064">
    <property type="entry name" value="BUG"/>
</dbReference>
<evidence type="ECO:0000256" key="2">
    <source>
        <dbReference type="SAM" id="SignalP"/>
    </source>
</evidence>
<dbReference type="Gene3D" id="3.40.190.150">
    <property type="entry name" value="Bordetella uptake gene, domain 1"/>
    <property type="match status" value="1"/>
</dbReference>
<evidence type="ECO:0000313" key="4">
    <source>
        <dbReference type="Proteomes" id="UP001596495"/>
    </source>
</evidence>
<dbReference type="PANTHER" id="PTHR42928:SF5">
    <property type="entry name" value="BLR1237 PROTEIN"/>
    <property type="match status" value="1"/>
</dbReference>
<name>A0ABW2RCZ1_9BURK</name>
<protein>
    <submittedName>
        <fullName evidence="3">Bug family tripartite tricarboxylate transporter substrate binding protein</fullName>
    </submittedName>
</protein>
<dbReference type="Gene3D" id="3.40.190.10">
    <property type="entry name" value="Periplasmic binding protein-like II"/>
    <property type="match status" value="1"/>
</dbReference>
<dbReference type="InterPro" id="IPR006311">
    <property type="entry name" value="TAT_signal"/>
</dbReference>
<accession>A0ABW2RCZ1</accession>
<dbReference type="PIRSF" id="PIRSF017082">
    <property type="entry name" value="YflP"/>
    <property type="match status" value="1"/>
</dbReference>
<proteinExistence type="inferred from homology"/>
<dbReference type="Proteomes" id="UP001596495">
    <property type="component" value="Unassembled WGS sequence"/>
</dbReference>
<dbReference type="PROSITE" id="PS51318">
    <property type="entry name" value="TAT"/>
    <property type="match status" value="1"/>
</dbReference>
<feature type="chain" id="PRO_5046439792" evidence="2">
    <location>
        <begin position="33"/>
        <end position="336"/>
    </location>
</feature>
<comment type="similarity">
    <text evidence="1">Belongs to the UPF0065 (bug) family.</text>
</comment>
<comment type="caution">
    <text evidence="3">The sequence shown here is derived from an EMBL/GenBank/DDBJ whole genome shotgun (WGS) entry which is preliminary data.</text>
</comment>
<dbReference type="InterPro" id="IPR042100">
    <property type="entry name" value="Bug_dom1"/>
</dbReference>
<reference evidence="4" key="1">
    <citation type="journal article" date="2019" name="Int. J. Syst. Evol. Microbiol.">
        <title>The Global Catalogue of Microorganisms (GCM) 10K type strain sequencing project: providing services to taxonomists for standard genome sequencing and annotation.</title>
        <authorList>
            <consortium name="The Broad Institute Genomics Platform"/>
            <consortium name="The Broad Institute Genome Sequencing Center for Infectious Disease"/>
            <person name="Wu L."/>
            <person name="Ma J."/>
        </authorList>
    </citation>
    <scope>NUCLEOTIDE SEQUENCE [LARGE SCALE GENOMIC DNA]</scope>
    <source>
        <strain evidence="4">CCUG 54518</strain>
    </source>
</reference>